<proteinExistence type="predicted"/>
<comment type="caution">
    <text evidence="3">The sequence shown here is derived from an EMBL/GenBank/DDBJ whole genome shotgun (WGS) entry which is preliminary data.</text>
</comment>
<feature type="compositionally biased region" description="Low complexity" evidence="1">
    <location>
        <begin position="140"/>
        <end position="149"/>
    </location>
</feature>
<feature type="transmembrane region" description="Helical" evidence="2">
    <location>
        <begin position="158"/>
        <end position="178"/>
    </location>
</feature>
<dbReference type="SUPFAM" id="SSF54427">
    <property type="entry name" value="NTF2-like"/>
    <property type="match status" value="1"/>
</dbReference>
<dbReference type="Gene3D" id="3.10.450.50">
    <property type="match status" value="1"/>
</dbReference>
<dbReference type="STRING" id="1538463.B0T36_19150"/>
<protein>
    <recommendedName>
        <fullName evidence="5">DUF4878 domain-containing protein</fullName>
    </recommendedName>
</protein>
<sequence>MVLPIVGSADAETMALPVQRPDAGRTERINMADAKKPGPQGHSGTDRVSGGPRQALSKPPSTPRPAPGPKQSGPGPQPGPGGPQQRPSVSQQPPNRPPHQGAPRPQASAPSPADIQPTVAAHQVSGPRPQPHLAQPQRVGPAPTAAEPAAGGGKPKRWLIVAGAAAVLVVALIAALVVGSGDDSPQAQIRNVITSYTQALEDGDLAALRSATCGSLHDFYQGLSEDQFAGVHQQSVEQGSIPEVTSVDAIRITDNTAIAQATVHTEADPATSARTFDLQHTDDGWKVCDPPAGTP</sequence>
<evidence type="ECO:0000313" key="4">
    <source>
        <dbReference type="Proteomes" id="UP000188836"/>
    </source>
</evidence>
<keyword evidence="2" id="KW-0812">Transmembrane</keyword>
<evidence type="ECO:0000313" key="3">
    <source>
        <dbReference type="EMBL" id="ONM49642.1"/>
    </source>
</evidence>
<feature type="compositionally biased region" description="Low complexity" evidence="1">
    <location>
        <begin position="83"/>
        <end position="93"/>
    </location>
</feature>
<dbReference type="InterPro" id="IPR032710">
    <property type="entry name" value="NTF2-like_dom_sf"/>
</dbReference>
<dbReference type="EMBL" id="MUMY01000004">
    <property type="protein sequence ID" value="ONM49642.1"/>
    <property type="molecule type" value="Genomic_DNA"/>
</dbReference>
<gene>
    <name evidence="3" type="ORF">B0T46_06425</name>
</gene>
<accession>A0A1W0BBU1</accession>
<reference evidence="3 4" key="1">
    <citation type="journal article" date="2016" name="Antonie Van Leeuwenhoek">
        <title>Nocardia donostiensis sp. nov., isolated from human respiratory specimens.</title>
        <authorList>
            <person name="Ercibengoa M."/>
            <person name="Bell M."/>
            <person name="Marimon J.M."/>
            <person name="Humrighouse B."/>
            <person name="Klenk H.P."/>
            <person name="Potter G."/>
            <person name="Perez-Trallero E."/>
        </authorList>
    </citation>
    <scope>NUCLEOTIDE SEQUENCE [LARGE SCALE GENOMIC DNA]</scope>
    <source>
        <strain evidence="3 4">X1655</strain>
    </source>
</reference>
<dbReference type="AlphaFoldDB" id="A0A1W0BBU1"/>
<dbReference type="Proteomes" id="UP000188836">
    <property type="component" value="Unassembled WGS sequence"/>
</dbReference>
<feature type="region of interest" description="Disordered" evidence="1">
    <location>
        <begin position="1"/>
        <end position="153"/>
    </location>
</feature>
<feature type="compositionally biased region" description="Basic and acidic residues" evidence="1">
    <location>
        <begin position="22"/>
        <end position="36"/>
    </location>
</feature>
<evidence type="ECO:0008006" key="5">
    <source>
        <dbReference type="Google" id="ProtNLM"/>
    </source>
</evidence>
<keyword evidence="4" id="KW-1185">Reference proteome</keyword>
<evidence type="ECO:0000256" key="1">
    <source>
        <dbReference type="SAM" id="MobiDB-lite"/>
    </source>
</evidence>
<keyword evidence="2" id="KW-0472">Membrane</keyword>
<keyword evidence="2" id="KW-1133">Transmembrane helix</keyword>
<name>A0A1W0BBU1_9NOCA</name>
<evidence type="ECO:0000256" key="2">
    <source>
        <dbReference type="SAM" id="Phobius"/>
    </source>
</evidence>
<dbReference type="OrthoDB" id="4485830at2"/>
<organism evidence="3 4">
    <name type="scientific">Nocardia donostiensis</name>
    <dbReference type="NCBI Taxonomy" id="1538463"/>
    <lineage>
        <taxon>Bacteria</taxon>
        <taxon>Bacillati</taxon>
        <taxon>Actinomycetota</taxon>
        <taxon>Actinomycetes</taxon>
        <taxon>Mycobacteriales</taxon>
        <taxon>Nocardiaceae</taxon>
        <taxon>Nocardia</taxon>
    </lineage>
</organism>
<feature type="compositionally biased region" description="Low complexity" evidence="1">
    <location>
        <begin position="102"/>
        <end position="113"/>
    </location>
</feature>